<name>U1GSR9_ENDPU</name>
<dbReference type="GO" id="GO:0010628">
    <property type="term" value="P:positive regulation of gene expression"/>
    <property type="evidence" value="ECO:0007669"/>
    <property type="project" value="TreeGrafter"/>
</dbReference>
<dbReference type="PROSITE" id="PS50004">
    <property type="entry name" value="C2"/>
    <property type="match status" value="1"/>
</dbReference>
<dbReference type="InterPro" id="IPR000008">
    <property type="entry name" value="C2_dom"/>
</dbReference>
<keyword evidence="4" id="KW-1185">Reference proteome</keyword>
<dbReference type="EMBL" id="KE720820">
    <property type="protein sequence ID" value="ERF75046.1"/>
    <property type="molecule type" value="Genomic_DNA"/>
</dbReference>
<feature type="region of interest" description="Disordered" evidence="1">
    <location>
        <begin position="415"/>
        <end position="477"/>
    </location>
</feature>
<evidence type="ECO:0000259" key="2">
    <source>
        <dbReference type="PROSITE" id="PS50004"/>
    </source>
</evidence>
<dbReference type="OMA" id="SRYNFQA"/>
<dbReference type="AlphaFoldDB" id="U1GSR9"/>
<feature type="compositionally biased region" description="Low complexity" evidence="1">
    <location>
        <begin position="420"/>
        <end position="434"/>
    </location>
</feature>
<dbReference type="RefSeq" id="XP_007787575.1">
    <property type="nucleotide sequence ID" value="XM_007789385.1"/>
</dbReference>
<gene>
    <name evidence="3" type="ORF">EPUS_04828</name>
</gene>
<dbReference type="SMART" id="SM00239">
    <property type="entry name" value="C2"/>
    <property type="match status" value="1"/>
</dbReference>
<feature type="compositionally biased region" description="Gly residues" evidence="1">
    <location>
        <begin position="607"/>
        <end position="617"/>
    </location>
</feature>
<feature type="region of interest" description="Disordered" evidence="1">
    <location>
        <begin position="1"/>
        <end position="66"/>
    </location>
</feature>
<evidence type="ECO:0000313" key="3">
    <source>
        <dbReference type="EMBL" id="ERF75046.1"/>
    </source>
</evidence>
<evidence type="ECO:0000313" key="4">
    <source>
        <dbReference type="Proteomes" id="UP000019373"/>
    </source>
</evidence>
<feature type="compositionally biased region" description="Basic and acidic residues" evidence="1">
    <location>
        <begin position="557"/>
        <end position="569"/>
    </location>
</feature>
<reference evidence="4" key="1">
    <citation type="journal article" date="2014" name="BMC Genomics">
        <title>Genome characteristics reveal the impact of lichenization on lichen-forming fungus Endocarpon pusillum Hedwig (Verrucariales, Ascomycota).</title>
        <authorList>
            <person name="Wang Y.-Y."/>
            <person name="Liu B."/>
            <person name="Zhang X.-Y."/>
            <person name="Zhou Q.-M."/>
            <person name="Zhang T."/>
            <person name="Li H."/>
            <person name="Yu Y.-F."/>
            <person name="Zhang X.-L."/>
            <person name="Hao X.-Y."/>
            <person name="Wang M."/>
            <person name="Wang L."/>
            <person name="Wei J.-C."/>
        </authorList>
    </citation>
    <scope>NUCLEOTIDE SEQUENCE [LARGE SCALE GENOMIC DNA]</scope>
    <source>
        <strain evidence="4">Z07020 / HMAS-L-300199</strain>
    </source>
</reference>
<dbReference type="InterPro" id="IPR035892">
    <property type="entry name" value="C2_domain_sf"/>
</dbReference>
<protein>
    <recommendedName>
        <fullName evidence="2">C2 domain-containing protein</fullName>
    </recommendedName>
</protein>
<dbReference type="SUPFAM" id="SSF49562">
    <property type="entry name" value="C2 domain (Calcium/lipid-binding domain, CaLB)"/>
    <property type="match status" value="1"/>
</dbReference>
<feature type="domain" description="C2" evidence="2">
    <location>
        <begin position="54"/>
        <end position="185"/>
    </location>
</feature>
<feature type="compositionally biased region" description="Basic and acidic residues" evidence="1">
    <location>
        <begin position="17"/>
        <end position="26"/>
    </location>
</feature>
<dbReference type="GeneID" id="19239781"/>
<dbReference type="Proteomes" id="UP000019373">
    <property type="component" value="Unassembled WGS sequence"/>
</dbReference>
<accession>U1GSR9</accession>
<dbReference type="HOGENOM" id="CLU_022666_2_0_1"/>
<feature type="compositionally biased region" description="Basic and acidic residues" evidence="1">
    <location>
        <begin position="620"/>
        <end position="633"/>
    </location>
</feature>
<proteinExistence type="predicted"/>
<feature type="compositionally biased region" description="Polar residues" evidence="1">
    <location>
        <begin position="1"/>
        <end position="11"/>
    </location>
</feature>
<dbReference type="PANTHER" id="PTHR47800">
    <property type="entry name" value="C2 DOMAIN-CONTAINING PROTEIN"/>
    <property type="match status" value="1"/>
</dbReference>
<dbReference type="OrthoDB" id="73919at2759"/>
<sequence>MAEAIPQTNPVLRNPHNHSDKAERKFLRQTYKLHQKAEAHAPQSHQQEHEKKDKQPAGGFDATSIPSQIPGYTVRITFHRAHNLPFADFTSLSSDPYLVAVLKTDLPKRHKQDPDLVFRTPTIRRNTNPKWNSVWKVAHVPASGFTMKIRLFDEDPADHDDRLGNVHVHIKGISEGWGGLAEQSYTIKKRMASKRAYLFRGCAALISSNVKMNGDLIVSVECLGRSEGDGGRVYTLGPLPWTRHYSPLIGRLTGTKDRSETEDGKKMPERYNFQAIQMQLAGPVPADLYHRYVEFKPFIAGMFNSRSITGRVLNHALHHQHSRIYNFDRSTQYGCFQEPCIDMTKQFLNFVHYDHGGRIFTYVLTLDAQWRFTETGKEFGIDMLSKHTMHSDVSIYIAFSGEFFIRRIKKSRRPIVKRASPGGSSSRSEGGADSQDPESNALPPEAESDADDDSKPDPNGTDSSTDPASYELFIDNDSGTYRPSAKCLPNFRDYMRHSLPGLRVVTLDCQADAEKLKRLKQEQVERKRKMKGSVQYLQRTSDSSSISSSDEEDLDELERRNRDDEDEKHGKGRKMKERVKTATVGVKTVLAGAARGGGIEENEKSGEGCGGSGGIVGEDGPVRMREEKEKLKAENTAQR</sequence>
<dbReference type="eggNOG" id="ENOG502S2KW">
    <property type="taxonomic scope" value="Eukaryota"/>
</dbReference>
<feature type="compositionally biased region" description="Basic and acidic residues" evidence="1">
    <location>
        <begin position="46"/>
        <end position="55"/>
    </location>
</feature>
<evidence type="ECO:0000256" key="1">
    <source>
        <dbReference type="SAM" id="MobiDB-lite"/>
    </source>
</evidence>
<organism evidence="3 4">
    <name type="scientific">Endocarpon pusillum (strain Z07020 / HMAS-L-300199)</name>
    <name type="common">Lichen-forming fungus</name>
    <dbReference type="NCBI Taxonomy" id="1263415"/>
    <lineage>
        <taxon>Eukaryota</taxon>
        <taxon>Fungi</taxon>
        <taxon>Dikarya</taxon>
        <taxon>Ascomycota</taxon>
        <taxon>Pezizomycotina</taxon>
        <taxon>Eurotiomycetes</taxon>
        <taxon>Chaetothyriomycetidae</taxon>
        <taxon>Verrucariales</taxon>
        <taxon>Verrucariaceae</taxon>
        <taxon>Endocarpon</taxon>
    </lineage>
</organism>
<dbReference type="Pfam" id="PF00168">
    <property type="entry name" value="C2"/>
    <property type="match status" value="1"/>
</dbReference>
<dbReference type="PANTHER" id="PTHR47800:SF5">
    <property type="entry name" value="FER-1-LIKE PROTEIN 6"/>
    <property type="match status" value="1"/>
</dbReference>
<feature type="region of interest" description="Disordered" evidence="1">
    <location>
        <begin position="523"/>
        <end position="639"/>
    </location>
</feature>
<dbReference type="Gene3D" id="2.60.40.150">
    <property type="entry name" value="C2 domain"/>
    <property type="match status" value="1"/>
</dbReference>